<proteinExistence type="predicted"/>
<accession>A0A5C5PYR3</accession>
<dbReference type="RefSeq" id="WP_146425867.1">
    <property type="nucleotide sequence ID" value="NZ_VFIP01000012.1"/>
</dbReference>
<name>A0A5C5PYR3_9PSED</name>
<dbReference type="OrthoDB" id="7033519at2"/>
<dbReference type="AlphaFoldDB" id="A0A5C5PYR3"/>
<gene>
    <name evidence="1" type="ORF">FJD37_08340</name>
</gene>
<dbReference type="EMBL" id="VFIP01000012">
    <property type="protein sequence ID" value="TWR96325.1"/>
    <property type="molecule type" value="Genomic_DNA"/>
</dbReference>
<evidence type="ECO:0000313" key="1">
    <source>
        <dbReference type="EMBL" id="TWR96325.1"/>
    </source>
</evidence>
<dbReference type="Proteomes" id="UP000317901">
    <property type="component" value="Unassembled WGS sequence"/>
</dbReference>
<evidence type="ECO:0000313" key="2">
    <source>
        <dbReference type="Proteomes" id="UP000317901"/>
    </source>
</evidence>
<reference evidence="1 2" key="1">
    <citation type="submission" date="2019-06" db="EMBL/GenBank/DDBJ databases">
        <title>Pseudomonas bimorpha sp. nov. isolated from bovine raw milk and skim milk concentrate.</title>
        <authorList>
            <person name="Hofmann K."/>
            <person name="Huptas C."/>
            <person name="Doll E."/>
            <person name="Scherer S."/>
            <person name="Wenning M."/>
        </authorList>
    </citation>
    <scope>NUCLEOTIDE SEQUENCE [LARGE SCALE GENOMIC DNA]</scope>
    <source>
        <strain evidence="1 2">DSM 108990</strain>
    </source>
</reference>
<protein>
    <submittedName>
        <fullName evidence="1">Uncharacterized protein</fullName>
    </submittedName>
</protein>
<sequence length="190" mass="21523">MADVYRSEVVFKSDAKTIKNFLNKCFSLIDDKYYLDFEKFIPLNGKNPLGVWDCGALAHNFEFVKNIPESEIVVRFDTVNGGAGFIINELLTAFPNATIQTTLICEMLDFAIVITRPSFHSKPKIRDAHKGMCSLSDEAWINDIGRELWGYSKAPDLEKQGFIPVGNGQFMKIHEGVDAFKNLYPRFKAD</sequence>
<comment type="caution">
    <text evidence="1">The sequence shown here is derived from an EMBL/GenBank/DDBJ whole genome shotgun (WGS) entry which is preliminary data.</text>
</comment>
<organism evidence="1 2">
    <name type="scientific">Pseudomonas saxonica</name>
    <dbReference type="NCBI Taxonomy" id="2600598"/>
    <lineage>
        <taxon>Bacteria</taxon>
        <taxon>Pseudomonadati</taxon>
        <taxon>Pseudomonadota</taxon>
        <taxon>Gammaproteobacteria</taxon>
        <taxon>Pseudomonadales</taxon>
        <taxon>Pseudomonadaceae</taxon>
        <taxon>Pseudomonas</taxon>
    </lineage>
</organism>